<evidence type="ECO:0000313" key="5">
    <source>
        <dbReference type="Proteomes" id="UP001597417"/>
    </source>
</evidence>
<comment type="similarity">
    <text evidence="1">Belongs to the type-B carboxylesterase/lipase family.</text>
</comment>
<evidence type="ECO:0000256" key="2">
    <source>
        <dbReference type="ARBA" id="ARBA00022801"/>
    </source>
</evidence>
<dbReference type="Pfam" id="PF00135">
    <property type="entry name" value="COesterase"/>
    <property type="match status" value="1"/>
</dbReference>
<feature type="domain" description="Carboxylesterase type B" evidence="3">
    <location>
        <begin position="2"/>
        <end position="63"/>
    </location>
</feature>
<dbReference type="PANTHER" id="PTHR43142">
    <property type="entry name" value="CARBOXYLIC ESTER HYDROLASE"/>
    <property type="match status" value="1"/>
</dbReference>
<comment type="caution">
    <text evidence="4">The sequence shown here is derived from an EMBL/GenBank/DDBJ whole genome shotgun (WGS) entry which is preliminary data.</text>
</comment>
<name>A0ABW5FJ02_9PSEU</name>
<gene>
    <name evidence="4" type="ORF">ACFSXZ_01400</name>
</gene>
<organism evidence="4 5">
    <name type="scientific">Amycolatopsis pigmentata</name>
    <dbReference type="NCBI Taxonomy" id="450801"/>
    <lineage>
        <taxon>Bacteria</taxon>
        <taxon>Bacillati</taxon>
        <taxon>Actinomycetota</taxon>
        <taxon>Actinomycetes</taxon>
        <taxon>Pseudonocardiales</taxon>
        <taxon>Pseudonocardiaceae</taxon>
        <taxon>Amycolatopsis</taxon>
    </lineage>
</organism>
<protein>
    <submittedName>
        <fullName evidence="4">Carboxylesterase family protein</fullName>
    </submittedName>
</protein>
<accession>A0ABW5FJ02</accession>
<dbReference type="InterPro" id="IPR029058">
    <property type="entry name" value="AB_hydrolase_fold"/>
</dbReference>
<dbReference type="PANTHER" id="PTHR43142:SF1">
    <property type="entry name" value="CARBOXYLIC ESTER HYDROLASE"/>
    <property type="match status" value="1"/>
</dbReference>
<keyword evidence="5" id="KW-1185">Reference proteome</keyword>
<keyword evidence="2" id="KW-0378">Hydrolase</keyword>
<sequence>MRDQITALRWIRHNIGAFSGDAAKVTIGGESAGAMSVVALMSIPEAHGLFRAGIAQSGHGSLDMTKEQGLRVAH</sequence>
<dbReference type="Gene3D" id="3.40.50.1820">
    <property type="entry name" value="alpha/beta hydrolase"/>
    <property type="match status" value="1"/>
</dbReference>
<evidence type="ECO:0000256" key="1">
    <source>
        <dbReference type="ARBA" id="ARBA00005964"/>
    </source>
</evidence>
<dbReference type="SUPFAM" id="SSF53474">
    <property type="entry name" value="alpha/beta-Hydrolases"/>
    <property type="match status" value="1"/>
</dbReference>
<evidence type="ECO:0000313" key="4">
    <source>
        <dbReference type="EMBL" id="MFD2414973.1"/>
    </source>
</evidence>
<dbReference type="RefSeq" id="WP_378260315.1">
    <property type="nucleotide sequence ID" value="NZ_JBHUKR010000002.1"/>
</dbReference>
<dbReference type="InterPro" id="IPR002018">
    <property type="entry name" value="CarbesteraseB"/>
</dbReference>
<reference evidence="5" key="1">
    <citation type="journal article" date="2019" name="Int. J. Syst. Evol. Microbiol.">
        <title>The Global Catalogue of Microorganisms (GCM) 10K type strain sequencing project: providing services to taxonomists for standard genome sequencing and annotation.</title>
        <authorList>
            <consortium name="The Broad Institute Genomics Platform"/>
            <consortium name="The Broad Institute Genome Sequencing Center for Infectious Disease"/>
            <person name="Wu L."/>
            <person name="Ma J."/>
        </authorList>
    </citation>
    <scope>NUCLEOTIDE SEQUENCE [LARGE SCALE GENOMIC DNA]</scope>
    <source>
        <strain evidence="5">CGMCC 4.7645</strain>
    </source>
</reference>
<dbReference type="EMBL" id="JBHUKR010000002">
    <property type="protein sequence ID" value="MFD2414973.1"/>
    <property type="molecule type" value="Genomic_DNA"/>
</dbReference>
<evidence type="ECO:0000259" key="3">
    <source>
        <dbReference type="Pfam" id="PF00135"/>
    </source>
</evidence>
<proteinExistence type="inferred from homology"/>
<dbReference type="Proteomes" id="UP001597417">
    <property type="component" value="Unassembled WGS sequence"/>
</dbReference>